<dbReference type="InterPro" id="IPR011335">
    <property type="entry name" value="Restrct_endonuc-II-like"/>
</dbReference>
<dbReference type="EMBL" id="QXTG01000001">
    <property type="protein sequence ID" value="RIX31240.1"/>
    <property type="molecule type" value="Genomic_DNA"/>
</dbReference>
<dbReference type="InterPro" id="IPR007569">
    <property type="entry name" value="DUF559"/>
</dbReference>
<accession>A0A3A1U4J8</accession>
<comment type="caution">
    <text evidence="2">The sequence shown here is derived from an EMBL/GenBank/DDBJ whole genome shotgun (WGS) entry which is preliminary data.</text>
</comment>
<evidence type="ECO:0000313" key="2">
    <source>
        <dbReference type="EMBL" id="RIX31240.1"/>
    </source>
</evidence>
<name>A0A3A1U4J8_9MICO</name>
<evidence type="ECO:0000259" key="1">
    <source>
        <dbReference type="Pfam" id="PF04480"/>
    </source>
</evidence>
<dbReference type="RefSeq" id="WP_119481602.1">
    <property type="nucleotide sequence ID" value="NZ_QXTG01000001.1"/>
</dbReference>
<dbReference type="Pfam" id="PF04480">
    <property type="entry name" value="DUF559"/>
    <property type="match status" value="1"/>
</dbReference>
<dbReference type="AlphaFoldDB" id="A0A3A1U4J8"/>
<dbReference type="SUPFAM" id="SSF52980">
    <property type="entry name" value="Restriction endonuclease-like"/>
    <property type="match status" value="1"/>
</dbReference>
<dbReference type="Gene3D" id="3.40.960.10">
    <property type="entry name" value="VSR Endonuclease"/>
    <property type="match status" value="1"/>
</dbReference>
<protein>
    <submittedName>
        <fullName evidence="2">DUF559 domain-containing protein</fullName>
    </submittedName>
</protein>
<reference evidence="3" key="1">
    <citation type="submission" date="2018-09" db="EMBL/GenBank/DDBJ databases">
        <authorList>
            <person name="Kim I."/>
        </authorList>
    </citation>
    <scope>NUCLEOTIDE SEQUENCE [LARGE SCALE GENOMIC DNA]</scope>
    <source>
        <strain evidence="3">DD4a</strain>
    </source>
</reference>
<evidence type="ECO:0000313" key="3">
    <source>
        <dbReference type="Proteomes" id="UP000265742"/>
    </source>
</evidence>
<gene>
    <name evidence="2" type="ORF">D1781_07765</name>
</gene>
<keyword evidence="3" id="KW-1185">Reference proteome</keyword>
<feature type="domain" description="DUF559" evidence="1">
    <location>
        <begin position="237"/>
        <end position="297"/>
    </location>
</feature>
<organism evidence="2 3">
    <name type="scientific">Amnibacterium setariae</name>
    <dbReference type="NCBI Taxonomy" id="2306585"/>
    <lineage>
        <taxon>Bacteria</taxon>
        <taxon>Bacillati</taxon>
        <taxon>Actinomycetota</taxon>
        <taxon>Actinomycetes</taxon>
        <taxon>Micrococcales</taxon>
        <taxon>Microbacteriaceae</taxon>
        <taxon>Amnibacterium</taxon>
    </lineage>
</organism>
<dbReference type="Proteomes" id="UP000265742">
    <property type="component" value="Unassembled WGS sequence"/>
</dbReference>
<proteinExistence type="predicted"/>
<sequence>MTTEQEWAALDGLVRTVLQQHDGVVRTSALLAAGVTGKQIGALTGRGVLERPRNAWYVDPALGWEAKCAVRVGGILTCVSAVDSFGLPVPNPPVRRIHVRVPGNSARRRHHRNKRHYVVPGEDREVVLHWADGPGARPGWRVGLVEALLELAGCVPEDWWIAALDAARHRPRDGEPLLSDDDWTRFRELVPKRLHAALELVDPSSESVLETLLRLGMRRRGIPIVDLQFAPDPVHRVDFLLPGKLIVEADGEAWHDPEADRIRDAFLRRLGYRVIRFSSRRILHELEAVLDEIEAELSA</sequence>
<dbReference type="OrthoDB" id="2594539at2"/>